<proteinExistence type="predicted"/>
<evidence type="ECO:0000313" key="1">
    <source>
        <dbReference type="EMBL" id="KAJ7677159.1"/>
    </source>
</evidence>
<evidence type="ECO:0008006" key="3">
    <source>
        <dbReference type="Google" id="ProtNLM"/>
    </source>
</evidence>
<dbReference type="EMBL" id="JARKIE010000141">
    <property type="protein sequence ID" value="KAJ7677159.1"/>
    <property type="molecule type" value="Genomic_DNA"/>
</dbReference>
<accession>A0AAD7G842</accession>
<dbReference type="Proteomes" id="UP001221757">
    <property type="component" value="Unassembled WGS sequence"/>
</dbReference>
<organism evidence="1 2">
    <name type="scientific">Mycena rosella</name>
    <name type="common">Pink bonnet</name>
    <name type="synonym">Agaricus rosellus</name>
    <dbReference type="NCBI Taxonomy" id="1033263"/>
    <lineage>
        <taxon>Eukaryota</taxon>
        <taxon>Fungi</taxon>
        <taxon>Dikarya</taxon>
        <taxon>Basidiomycota</taxon>
        <taxon>Agaricomycotina</taxon>
        <taxon>Agaricomycetes</taxon>
        <taxon>Agaricomycetidae</taxon>
        <taxon>Agaricales</taxon>
        <taxon>Marasmiineae</taxon>
        <taxon>Mycenaceae</taxon>
        <taxon>Mycena</taxon>
    </lineage>
</organism>
<sequence length="380" mass="43197">MSALRVQELVDRCIDFLDSSDPTLRACALVSRSWVHPAQDRIFSEIEFERVQGSDQLLYPRASRLLDTLDASPHLTRYIVTLEINNRTLSSSDHFVRLCNLPFTRLASLHLVHLDVLVPDSAVSIAIKRILALPTIRDLDLTCRFTDREQFLGMWEHCSTNLKILALSGQIDDDQAAPPVDRAFAPRRSPMTLDAFKVTHSLDIMWWLEHPCCPLDFSGLKALHFRQKMDVLQRGILAPTLQTVEVLSVASLTTDLSVFERITDLHLFWTLFARLYVLPVLTISPHSRAHLRALRFRISANWATIVRDLSGPCAEIRAALSGLEFEDEFPNFSIVHISAAFATPGLIKGAEHYFPLLHPRISVQWNFRPDQGTPWYQTIV</sequence>
<dbReference type="AlphaFoldDB" id="A0AAD7G842"/>
<gene>
    <name evidence="1" type="ORF">B0H17DRAFT_122879</name>
</gene>
<evidence type="ECO:0000313" key="2">
    <source>
        <dbReference type="Proteomes" id="UP001221757"/>
    </source>
</evidence>
<reference evidence="1" key="1">
    <citation type="submission" date="2023-03" db="EMBL/GenBank/DDBJ databases">
        <title>Massive genome expansion in bonnet fungi (Mycena s.s.) driven by repeated elements and novel gene families across ecological guilds.</title>
        <authorList>
            <consortium name="Lawrence Berkeley National Laboratory"/>
            <person name="Harder C.B."/>
            <person name="Miyauchi S."/>
            <person name="Viragh M."/>
            <person name="Kuo A."/>
            <person name="Thoen E."/>
            <person name="Andreopoulos B."/>
            <person name="Lu D."/>
            <person name="Skrede I."/>
            <person name="Drula E."/>
            <person name="Henrissat B."/>
            <person name="Morin E."/>
            <person name="Kohler A."/>
            <person name="Barry K."/>
            <person name="LaButti K."/>
            <person name="Morin E."/>
            <person name="Salamov A."/>
            <person name="Lipzen A."/>
            <person name="Mereny Z."/>
            <person name="Hegedus B."/>
            <person name="Baldrian P."/>
            <person name="Stursova M."/>
            <person name="Weitz H."/>
            <person name="Taylor A."/>
            <person name="Grigoriev I.V."/>
            <person name="Nagy L.G."/>
            <person name="Martin F."/>
            <person name="Kauserud H."/>
        </authorList>
    </citation>
    <scope>NUCLEOTIDE SEQUENCE</scope>
    <source>
        <strain evidence="1">CBHHK067</strain>
    </source>
</reference>
<name>A0AAD7G842_MYCRO</name>
<comment type="caution">
    <text evidence="1">The sequence shown here is derived from an EMBL/GenBank/DDBJ whole genome shotgun (WGS) entry which is preliminary data.</text>
</comment>
<keyword evidence="2" id="KW-1185">Reference proteome</keyword>
<protein>
    <recommendedName>
        <fullName evidence="3">F-box domain-containing protein</fullName>
    </recommendedName>
</protein>